<dbReference type="Gene3D" id="1.10.12.10">
    <property type="entry name" value="Lyase 2-enoyl-coa Hydratase, Chain A, domain 2"/>
    <property type="match status" value="1"/>
</dbReference>
<dbReference type="Gene3D" id="3.90.226.10">
    <property type="entry name" value="2-enoyl-CoA Hydratase, Chain A, domain 1"/>
    <property type="match status" value="1"/>
</dbReference>
<dbReference type="EC" id="4.2.1.17" evidence="2"/>
<protein>
    <submittedName>
        <fullName evidence="2">Enoyl-CoA hydratase</fullName>
        <ecNumber evidence="2">4.2.1.17</ecNumber>
    </submittedName>
</protein>
<sequence length="263" mass="29091">MEYTTIIYEGTDRVATLIFNRPEVNNGFNVPMCKEILDAIERVKMDDSVHVLVIKANGKVFSVGGDLIEMKRAVEENDQESLVEIAELVMQISFAMKKLPKPVVMVTNGAVAGAAFNMVLAADICIASTESRFIQAFVNVGLAPDAGGMYLLTRSIGMNRAIQLAMTGEAVTAERGKEYGFVYKVCEPEVLDKQVDRLVKRLAKGPELSFKAMKEMVWASVFSGWDEYVKLEVALQSNLGQTDDFAEGVRAFAERRRPNFTGK</sequence>
<dbReference type="GO" id="GO:0004300">
    <property type="term" value="F:enoyl-CoA hydratase activity"/>
    <property type="evidence" value="ECO:0007669"/>
    <property type="project" value="UniProtKB-EC"/>
</dbReference>
<dbReference type="SUPFAM" id="SSF52096">
    <property type="entry name" value="ClpP/crotonase"/>
    <property type="match status" value="1"/>
</dbReference>
<name>A0A096ALE3_9FIRM</name>
<dbReference type="EMBL" id="JRNT01000006">
    <property type="protein sequence ID" value="KGF47893.1"/>
    <property type="molecule type" value="Genomic_DNA"/>
</dbReference>
<comment type="similarity">
    <text evidence="1">Belongs to the enoyl-CoA hydratase/isomerase family.</text>
</comment>
<dbReference type="CDD" id="cd06558">
    <property type="entry name" value="crotonase-like"/>
    <property type="match status" value="1"/>
</dbReference>
<dbReference type="AlphaFoldDB" id="A0A096ALE3"/>
<dbReference type="InterPro" id="IPR001753">
    <property type="entry name" value="Enoyl-CoA_hydra/iso"/>
</dbReference>
<dbReference type="NCBIfam" id="NF005575">
    <property type="entry name" value="PRK07260.1"/>
    <property type="match status" value="1"/>
</dbReference>
<dbReference type="Pfam" id="PF00378">
    <property type="entry name" value="ECH_1"/>
    <property type="match status" value="1"/>
</dbReference>
<evidence type="ECO:0000256" key="1">
    <source>
        <dbReference type="ARBA" id="ARBA00005254"/>
    </source>
</evidence>
<dbReference type="InterPro" id="IPR051683">
    <property type="entry name" value="Enoyl-CoA_Hydratase/Isomerase"/>
</dbReference>
<dbReference type="PANTHER" id="PTHR42964:SF1">
    <property type="entry name" value="POLYKETIDE BIOSYNTHESIS ENOYL-COA HYDRATASE PKSH-RELATED"/>
    <property type="match status" value="1"/>
</dbReference>
<dbReference type="InterPro" id="IPR029045">
    <property type="entry name" value="ClpP/crotonase-like_dom_sf"/>
</dbReference>
<dbReference type="eggNOG" id="COG1024">
    <property type="taxonomic scope" value="Bacteria"/>
</dbReference>
<comment type="caution">
    <text evidence="2">The sequence shown here is derived from an EMBL/GenBank/DDBJ whole genome shotgun (WGS) entry which is preliminary data.</text>
</comment>
<keyword evidence="2" id="KW-0456">Lyase</keyword>
<gene>
    <name evidence="2" type="ORF">HMPREF0872_02035</name>
</gene>
<evidence type="ECO:0000313" key="2">
    <source>
        <dbReference type="EMBL" id="KGF47893.1"/>
    </source>
</evidence>
<dbReference type="PANTHER" id="PTHR42964">
    <property type="entry name" value="ENOYL-COA HYDRATASE"/>
    <property type="match status" value="1"/>
</dbReference>
<accession>A0A096ALE3</accession>
<evidence type="ECO:0000313" key="3">
    <source>
        <dbReference type="Proteomes" id="UP000029628"/>
    </source>
</evidence>
<keyword evidence="3" id="KW-1185">Reference proteome</keyword>
<reference evidence="2 3" key="1">
    <citation type="submission" date="2014-07" db="EMBL/GenBank/DDBJ databases">
        <authorList>
            <person name="McCorrison J."/>
            <person name="Sanka R."/>
            <person name="Torralba M."/>
            <person name="Gillis M."/>
            <person name="Haft D.H."/>
            <person name="Methe B."/>
            <person name="Sutton G."/>
            <person name="Nelson K.E."/>
        </authorList>
    </citation>
    <scope>NUCLEOTIDE SEQUENCE [LARGE SCALE GENOMIC DNA]</scope>
    <source>
        <strain evidence="2 3">DNF00314</strain>
    </source>
</reference>
<dbReference type="Proteomes" id="UP000029628">
    <property type="component" value="Unassembled WGS sequence"/>
</dbReference>
<organism evidence="2 3">
    <name type="scientific">Veillonella montpellierensis DNF00314</name>
    <dbReference type="NCBI Taxonomy" id="1401067"/>
    <lineage>
        <taxon>Bacteria</taxon>
        <taxon>Bacillati</taxon>
        <taxon>Bacillota</taxon>
        <taxon>Negativicutes</taxon>
        <taxon>Veillonellales</taxon>
        <taxon>Veillonellaceae</taxon>
        <taxon>Veillonella</taxon>
    </lineage>
</organism>
<proteinExistence type="inferred from homology"/>
<dbReference type="InterPro" id="IPR014748">
    <property type="entry name" value="Enoyl-CoA_hydra_C"/>
</dbReference>